<sequence length="128" mass="13684">MACWAFHGGLSENLESIVSNTVAGFQPLTAGSRGSNVWGSGTYFARDAKYVCEGGFCGKPAADGTRQMLMCLLMTGIPCLGDVGHKGVLPYRNKPHRYHSSVDSLSSPEIFIVQHAGGALPVYLITFE</sequence>
<evidence type="ECO:0000256" key="2">
    <source>
        <dbReference type="ARBA" id="ARBA00022676"/>
    </source>
</evidence>
<protein>
    <recommendedName>
        <fullName evidence="6">PARP catalytic domain-containing protein</fullName>
    </recommendedName>
</protein>
<evidence type="ECO:0000256" key="3">
    <source>
        <dbReference type="ARBA" id="ARBA00022679"/>
    </source>
</evidence>
<organism evidence="7 8">
    <name type="scientific">Effrenium voratum</name>
    <dbReference type="NCBI Taxonomy" id="2562239"/>
    <lineage>
        <taxon>Eukaryota</taxon>
        <taxon>Sar</taxon>
        <taxon>Alveolata</taxon>
        <taxon>Dinophyceae</taxon>
        <taxon>Suessiales</taxon>
        <taxon>Symbiodiniaceae</taxon>
        <taxon>Effrenium</taxon>
    </lineage>
</organism>
<keyword evidence="5" id="KW-0539">Nucleus</keyword>
<proteinExistence type="predicted"/>
<dbReference type="GO" id="GO:0003950">
    <property type="term" value="F:NAD+ poly-ADP-ribosyltransferase activity"/>
    <property type="evidence" value="ECO:0007669"/>
    <property type="project" value="InterPro"/>
</dbReference>
<dbReference type="GO" id="GO:0010629">
    <property type="term" value="P:negative regulation of gene expression"/>
    <property type="evidence" value="ECO:0007669"/>
    <property type="project" value="TreeGrafter"/>
</dbReference>
<name>A0AA36N0C5_9DINO</name>
<gene>
    <name evidence="7" type="ORF">EVOR1521_LOCUS12601</name>
</gene>
<keyword evidence="8" id="KW-1185">Reference proteome</keyword>
<dbReference type="SUPFAM" id="SSF56399">
    <property type="entry name" value="ADP-ribosylation"/>
    <property type="match status" value="1"/>
</dbReference>
<dbReference type="AlphaFoldDB" id="A0AA36N0C5"/>
<keyword evidence="2" id="KW-0328">Glycosyltransferase</keyword>
<accession>A0AA36N0C5</accession>
<evidence type="ECO:0000256" key="4">
    <source>
        <dbReference type="ARBA" id="ARBA00023027"/>
    </source>
</evidence>
<evidence type="ECO:0000256" key="5">
    <source>
        <dbReference type="ARBA" id="ARBA00023242"/>
    </source>
</evidence>
<dbReference type="InterPro" id="IPR052056">
    <property type="entry name" value="Mono-ARTD/PARP"/>
</dbReference>
<reference evidence="7" key="1">
    <citation type="submission" date="2023-08" db="EMBL/GenBank/DDBJ databases">
        <authorList>
            <person name="Chen Y."/>
            <person name="Shah S."/>
            <person name="Dougan E. K."/>
            <person name="Thang M."/>
            <person name="Chan C."/>
        </authorList>
    </citation>
    <scope>NUCLEOTIDE SEQUENCE</scope>
</reference>
<dbReference type="PANTHER" id="PTHR14453:SF67">
    <property type="entry name" value="POLY [ADP-RIBOSE] POLYMERASE"/>
    <property type="match status" value="1"/>
</dbReference>
<dbReference type="InterPro" id="IPR012317">
    <property type="entry name" value="Poly(ADP-ribose)pol_cat_dom"/>
</dbReference>
<dbReference type="GO" id="GO:0005634">
    <property type="term" value="C:nucleus"/>
    <property type="evidence" value="ECO:0007669"/>
    <property type="project" value="UniProtKB-SubCell"/>
</dbReference>
<dbReference type="Gene3D" id="3.90.228.10">
    <property type="match status" value="1"/>
</dbReference>
<evidence type="ECO:0000313" key="8">
    <source>
        <dbReference type="Proteomes" id="UP001178507"/>
    </source>
</evidence>
<dbReference type="GO" id="GO:0003714">
    <property type="term" value="F:transcription corepressor activity"/>
    <property type="evidence" value="ECO:0007669"/>
    <property type="project" value="TreeGrafter"/>
</dbReference>
<dbReference type="EMBL" id="CAUJNA010001335">
    <property type="protein sequence ID" value="CAJ1386161.1"/>
    <property type="molecule type" value="Genomic_DNA"/>
</dbReference>
<feature type="domain" description="PARP catalytic" evidence="6">
    <location>
        <begin position="1"/>
        <end position="128"/>
    </location>
</feature>
<dbReference type="GO" id="GO:0005737">
    <property type="term" value="C:cytoplasm"/>
    <property type="evidence" value="ECO:0007669"/>
    <property type="project" value="TreeGrafter"/>
</dbReference>
<evidence type="ECO:0000256" key="1">
    <source>
        <dbReference type="ARBA" id="ARBA00004123"/>
    </source>
</evidence>
<evidence type="ECO:0000313" key="7">
    <source>
        <dbReference type="EMBL" id="CAJ1386161.1"/>
    </source>
</evidence>
<evidence type="ECO:0000259" key="6">
    <source>
        <dbReference type="PROSITE" id="PS51059"/>
    </source>
</evidence>
<comment type="subcellular location">
    <subcellularLocation>
        <location evidence="1">Nucleus</location>
    </subcellularLocation>
</comment>
<keyword evidence="3" id="KW-0808">Transferase</keyword>
<dbReference type="PANTHER" id="PTHR14453">
    <property type="entry name" value="PARP/ZINC FINGER CCCH TYPE DOMAIN CONTAINING PROTEIN"/>
    <property type="match status" value="1"/>
</dbReference>
<dbReference type="PROSITE" id="PS51059">
    <property type="entry name" value="PARP_CATALYTIC"/>
    <property type="match status" value="1"/>
</dbReference>
<dbReference type="Proteomes" id="UP001178507">
    <property type="component" value="Unassembled WGS sequence"/>
</dbReference>
<keyword evidence="4" id="KW-0520">NAD</keyword>
<comment type="caution">
    <text evidence="7">The sequence shown here is derived from an EMBL/GenBank/DDBJ whole genome shotgun (WGS) entry which is preliminary data.</text>
</comment>